<organism evidence="1">
    <name type="scientific">freshwater metagenome</name>
    <dbReference type="NCBI Taxonomy" id="449393"/>
    <lineage>
        <taxon>unclassified sequences</taxon>
        <taxon>metagenomes</taxon>
        <taxon>ecological metagenomes</taxon>
    </lineage>
</organism>
<dbReference type="EMBL" id="CAFBLQ010000119">
    <property type="protein sequence ID" value="CAB4877561.1"/>
    <property type="molecule type" value="Genomic_DNA"/>
</dbReference>
<name>A0A6J7E4A4_9ZZZZ</name>
<dbReference type="AlphaFoldDB" id="A0A6J7E4A4"/>
<gene>
    <name evidence="1" type="ORF">UFOPK3423_01085</name>
</gene>
<sequence>MAFSLRRTLGGALAGAAAAGVWAAQQPLDMRIFRVPYDDTELLGKAVTRSRAWPVAGIAMHLANGALFGALYANVAPRVPLPAHLKGPAAGLAEHLLTWPSTAVVGRLHPTGEDFPQLWGDHRAFAQATWRHLLFGMILGELEFALNGPGAEATNTTQQDEAPITVDISMNGHGDMSQASGIELI</sequence>
<reference evidence="1" key="1">
    <citation type="submission" date="2020-05" db="EMBL/GenBank/DDBJ databases">
        <authorList>
            <person name="Chiriac C."/>
            <person name="Salcher M."/>
            <person name="Ghai R."/>
            <person name="Kavagutti S V."/>
        </authorList>
    </citation>
    <scope>NUCLEOTIDE SEQUENCE</scope>
</reference>
<evidence type="ECO:0000313" key="1">
    <source>
        <dbReference type="EMBL" id="CAB4877561.1"/>
    </source>
</evidence>
<proteinExistence type="predicted"/>
<accession>A0A6J7E4A4</accession>
<protein>
    <submittedName>
        <fullName evidence="1">Unannotated protein</fullName>
    </submittedName>
</protein>